<dbReference type="Proteomes" id="UP000243820">
    <property type="component" value="Unassembled WGS sequence"/>
</dbReference>
<gene>
    <name evidence="1" type="ORF">ASJ83_06180</name>
</gene>
<dbReference type="RefSeq" id="WP_095641994.1">
    <property type="nucleotide sequence ID" value="NZ_LMVO01000010.1"/>
</dbReference>
<organism evidence="1 2">
    <name type="scientific">Methanocorpusculum parvum</name>
    <dbReference type="NCBI Taxonomy" id="2193"/>
    <lineage>
        <taxon>Archaea</taxon>
        <taxon>Methanobacteriati</taxon>
        <taxon>Methanobacteriota</taxon>
        <taxon>Stenosarchaea group</taxon>
        <taxon>Methanomicrobia</taxon>
        <taxon>Methanomicrobiales</taxon>
        <taxon>Methanocorpusculaceae</taxon>
        <taxon>Methanocorpusculum</taxon>
    </lineage>
</organism>
<protein>
    <submittedName>
        <fullName evidence="1">Uncharacterized protein</fullName>
    </submittedName>
</protein>
<proteinExistence type="predicted"/>
<keyword evidence="2" id="KW-1185">Reference proteome</keyword>
<reference evidence="1 2" key="1">
    <citation type="journal article" date="2017" name="BMC Genomics">
        <title>Genomic analysis of methanogenic archaea reveals a shift towards energy conservation.</title>
        <authorList>
            <person name="Gilmore S.P."/>
            <person name="Henske J.K."/>
            <person name="Sexton J.A."/>
            <person name="Solomon K.V."/>
            <person name="Seppala S."/>
            <person name="Yoo J.I."/>
            <person name="Huyett L.M."/>
            <person name="Pressman A."/>
            <person name="Cogan J.Z."/>
            <person name="Kivenson V."/>
            <person name="Peng X."/>
            <person name="Tan Y."/>
            <person name="Valentine D.L."/>
            <person name="O'Malley M.A."/>
        </authorList>
    </citation>
    <scope>NUCLEOTIDE SEQUENCE [LARGE SCALE GENOMIC DNA]</scope>
    <source>
        <strain evidence="1 2">XII</strain>
    </source>
</reference>
<accession>A0AAX0Q8R9</accession>
<dbReference type="AlphaFoldDB" id="A0AAX0Q8R9"/>
<name>A0AAX0Q8R9_9EURY</name>
<comment type="caution">
    <text evidence="1">The sequence shown here is derived from an EMBL/GenBank/DDBJ whole genome shotgun (WGS) entry which is preliminary data.</text>
</comment>
<evidence type="ECO:0000313" key="2">
    <source>
        <dbReference type="Proteomes" id="UP000243820"/>
    </source>
</evidence>
<sequence>MASSKLSEKDTQTIIRYAKELSNTLNKYGNENTEWEEIRLDMFQALSEKYPDFEEIQNLYADCLYILSGGHSYYYTKDFYYEDAVKYVQKLARLSGKYPLNEKIAERYAGALEALCRSDLQDKEFDWDPNVKAHNDCWMFIRYAEINRSLKLLTTIYPNNLSVFRSFLEGMSTCILESKFDAGYKVEDDDDDDDDESTAGWLRNKLEAYVFSELEALKKKDLSAVCEDVVGLFTFHASNMFEDLIDDLVETYPEPCEHHGFDWHDEYTDYLNYIGLLKRIDDFIEKLYRRYPENTAVIEVYSRIQLDLFVHTKYPELGEGPFHAEKEKKLLELYKKHKDCEEAAENYAGYLKHISMSENITASMRRMNKTKLKRLAKQFPENTEILRSYEGLTKYLEGNY</sequence>
<dbReference type="EMBL" id="LMVO01000010">
    <property type="protein sequence ID" value="PAV09596.1"/>
    <property type="molecule type" value="Genomic_DNA"/>
</dbReference>
<evidence type="ECO:0000313" key="1">
    <source>
        <dbReference type="EMBL" id="PAV09596.1"/>
    </source>
</evidence>